<gene>
    <name evidence="2" type="ORF">RFH988_LOCUS25611</name>
</gene>
<name>A0A814XU96_9BILA</name>
<accession>A0A814XU96</accession>
<evidence type="ECO:0000313" key="2">
    <source>
        <dbReference type="EMBL" id="CAF1220383.1"/>
    </source>
</evidence>
<dbReference type="EMBL" id="CAJNOO010001961">
    <property type="protein sequence ID" value="CAF1220383.1"/>
    <property type="molecule type" value="Genomic_DNA"/>
</dbReference>
<evidence type="ECO:0000256" key="1">
    <source>
        <dbReference type="SAM" id="Phobius"/>
    </source>
</evidence>
<evidence type="ECO:0000313" key="3">
    <source>
        <dbReference type="Proteomes" id="UP000663882"/>
    </source>
</evidence>
<comment type="caution">
    <text evidence="2">The sequence shown here is derived from an EMBL/GenBank/DDBJ whole genome shotgun (WGS) entry which is preliminary data.</text>
</comment>
<protein>
    <submittedName>
        <fullName evidence="2">Uncharacterized protein</fullName>
    </submittedName>
</protein>
<dbReference type="OrthoDB" id="9981520at2759"/>
<proteinExistence type="predicted"/>
<organism evidence="2 3">
    <name type="scientific">Rotaria sordida</name>
    <dbReference type="NCBI Taxonomy" id="392033"/>
    <lineage>
        <taxon>Eukaryota</taxon>
        <taxon>Metazoa</taxon>
        <taxon>Spiralia</taxon>
        <taxon>Gnathifera</taxon>
        <taxon>Rotifera</taxon>
        <taxon>Eurotatoria</taxon>
        <taxon>Bdelloidea</taxon>
        <taxon>Philodinida</taxon>
        <taxon>Philodinidae</taxon>
        <taxon>Rotaria</taxon>
    </lineage>
</organism>
<feature type="transmembrane region" description="Helical" evidence="1">
    <location>
        <begin position="12"/>
        <end position="33"/>
    </location>
</feature>
<keyword evidence="1" id="KW-0472">Membrane</keyword>
<reference evidence="2" key="1">
    <citation type="submission" date="2021-02" db="EMBL/GenBank/DDBJ databases">
        <authorList>
            <person name="Nowell W R."/>
        </authorList>
    </citation>
    <scope>NUCLEOTIDE SEQUENCE</scope>
</reference>
<dbReference type="Proteomes" id="UP000663882">
    <property type="component" value="Unassembled WGS sequence"/>
</dbReference>
<keyword evidence="1" id="KW-1133">Transmembrane helix</keyword>
<dbReference type="AlphaFoldDB" id="A0A814XU96"/>
<sequence length="197" mass="21898">MLDTTRNSTKIIMFAIVIIAALFISAFSTRLPWGMKSTCLEPSLLITFDDITNITNTSGVPVPHGYGGLNWENVLVLNGLNDSNPTSGYRTGVVSPPYLAFDGWGSPMAITNAATNTFTINSFYSCAVWYDNVTLEITGTREGTTLYTKSVSLFTQSRTFIELNWSDIDTINFNPICDWCWDAKHFTMDNLCVTLEK</sequence>
<keyword evidence="1" id="KW-0812">Transmembrane</keyword>